<dbReference type="Pfam" id="PF10294">
    <property type="entry name" value="Methyltransf_16"/>
    <property type="match status" value="1"/>
</dbReference>
<gene>
    <name evidence="2" type="ORF">PGLA2088_LOCUS4194</name>
</gene>
<name>A0A813I7D3_POLGL</name>
<organism evidence="2 3">
    <name type="scientific">Polarella glacialis</name>
    <name type="common">Dinoflagellate</name>
    <dbReference type="NCBI Taxonomy" id="89957"/>
    <lineage>
        <taxon>Eukaryota</taxon>
        <taxon>Sar</taxon>
        <taxon>Alveolata</taxon>
        <taxon>Dinophyceae</taxon>
        <taxon>Suessiales</taxon>
        <taxon>Suessiaceae</taxon>
        <taxon>Polarella</taxon>
    </lineage>
</organism>
<evidence type="ECO:0000256" key="1">
    <source>
        <dbReference type="SAM" id="MobiDB-lite"/>
    </source>
</evidence>
<feature type="compositionally biased region" description="Basic and acidic residues" evidence="1">
    <location>
        <begin position="338"/>
        <end position="347"/>
    </location>
</feature>
<evidence type="ECO:0000313" key="3">
    <source>
        <dbReference type="Proteomes" id="UP000626109"/>
    </source>
</evidence>
<feature type="compositionally biased region" description="Low complexity" evidence="1">
    <location>
        <begin position="361"/>
        <end position="370"/>
    </location>
</feature>
<dbReference type="CDD" id="cd02440">
    <property type="entry name" value="AdoMet_MTases"/>
    <property type="match status" value="1"/>
</dbReference>
<accession>A0A813I7D3</accession>
<dbReference type="Proteomes" id="UP000626109">
    <property type="component" value="Unassembled WGS sequence"/>
</dbReference>
<feature type="region of interest" description="Disordered" evidence="1">
    <location>
        <begin position="296"/>
        <end position="370"/>
    </location>
</feature>
<dbReference type="Gene3D" id="3.40.50.150">
    <property type="entry name" value="Vaccinia Virus protein VP39"/>
    <property type="match status" value="1"/>
</dbReference>
<protein>
    <recommendedName>
        <fullName evidence="4">Calmodulin-lysine N-methyltransferase</fullName>
    </recommendedName>
</protein>
<dbReference type="EMBL" id="CAJNNW010003829">
    <property type="protein sequence ID" value="CAE8645762.1"/>
    <property type="molecule type" value="Genomic_DNA"/>
</dbReference>
<evidence type="ECO:0008006" key="4">
    <source>
        <dbReference type="Google" id="ProtNLM"/>
    </source>
</evidence>
<dbReference type="InterPro" id="IPR019410">
    <property type="entry name" value="Methyltransf_16"/>
</dbReference>
<sequence length="452" mass="48276">MATTTPHAMASMAEGRPLAWGDFQDAGPSVQTELKLFKATVPTTTTTTTTSTATGLEEGRDVATAQIHLRHVPRTVQSACDPGLARLEKALGLHTDSSSDGLDPIWEWGHVGVHLYPSALLLAQYLLARDGCALVKDRRVLELGCGAGVLGPVSVLAGASQVVLTDFDPLVLDLCQHNQRMNRPALLAARPGAPEVSVSCFDWRELGDGAPPSLVVDVGKQEGARCHSILAGVDVVLASDVVYDDGLSAALGSVLAALFRENPAAVGLLAVQYREDDALECNGSAVERWLQVVAGPSEDNDKNNNTNNNNTYTYTYNNNNDNNKDDKVEKVPQQNHGQRRDGRDRSRSPPQSKHNYDNKTKTAITTTTTTTPTDGFIRGVARPLFSAHRLVQGVKASEALACISERHSSESPCGLSRIDTAIARGAAEFCGAAELELWLLSASAPSSNHIEP</sequence>
<dbReference type="PANTHER" id="PTHR14614">
    <property type="entry name" value="HEPATOCELLULAR CARCINOMA-ASSOCIATED ANTIGEN"/>
    <property type="match status" value="1"/>
</dbReference>
<dbReference type="SUPFAM" id="SSF53335">
    <property type="entry name" value="S-adenosyl-L-methionine-dependent methyltransferases"/>
    <property type="match status" value="1"/>
</dbReference>
<comment type="caution">
    <text evidence="2">The sequence shown here is derived from an EMBL/GenBank/DDBJ whole genome shotgun (WGS) entry which is preliminary data.</text>
</comment>
<dbReference type="InterPro" id="IPR029063">
    <property type="entry name" value="SAM-dependent_MTases_sf"/>
</dbReference>
<dbReference type="AlphaFoldDB" id="A0A813I7D3"/>
<evidence type="ECO:0000313" key="2">
    <source>
        <dbReference type="EMBL" id="CAE8645762.1"/>
    </source>
</evidence>
<feature type="compositionally biased region" description="Low complexity" evidence="1">
    <location>
        <begin position="303"/>
        <end position="321"/>
    </location>
</feature>
<proteinExistence type="predicted"/>
<reference evidence="2" key="1">
    <citation type="submission" date="2021-02" db="EMBL/GenBank/DDBJ databases">
        <authorList>
            <person name="Dougan E. K."/>
            <person name="Rhodes N."/>
            <person name="Thang M."/>
            <person name="Chan C."/>
        </authorList>
    </citation>
    <scope>NUCLEOTIDE SEQUENCE</scope>
</reference>